<dbReference type="Proteomes" id="UP000002770">
    <property type="component" value="Unassembled WGS sequence"/>
</dbReference>
<feature type="repeat" description="ANK" evidence="3">
    <location>
        <begin position="407"/>
        <end position="439"/>
    </location>
</feature>
<protein>
    <submittedName>
        <fullName evidence="5">Uncharacterized protein</fullName>
    </submittedName>
</protein>
<dbReference type="Pfam" id="PF00023">
    <property type="entry name" value="Ank"/>
    <property type="match status" value="2"/>
</dbReference>
<feature type="repeat" description="ANK" evidence="3">
    <location>
        <begin position="1114"/>
        <end position="1146"/>
    </location>
</feature>
<dbReference type="EMBL" id="JH413827">
    <property type="protein sequence ID" value="EHL30674.1"/>
    <property type="molecule type" value="Genomic_DNA"/>
</dbReference>
<dbReference type="HOGENOM" id="CLU_251672_0_0_6"/>
<reference evidence="5 6" key="1">
    <citation type="journal article" date="2011" name="BMC Genomics">
        <title>Insight into cross-talk between intra-amoebal pathogens.</title>
        <authorList>
            <person name="Gimenez G."/>
            <person name="Bertelli C."/>
            <person name="Moliner C."/>
            <person name="Robert C."/>
            <person name="Raoult D."/>
            <person name="Fournier P.E."/>
            <person name="Greub G."/>
        </authorList>
    </citation>
    <scope>NUCLEOTIDE SEQUENCE [LARGE SCALE GENOMIC DNA]</scope>
    <source>
        <strain evidence="5 6">LLAP12</strain>
    </source>
</reference>
<accession>G9EPX2</accession>
<dbReference type="SUPFAM" id="SSF48403">
    <property type="entry name" value="Ankyrin repeat"/>
    <property type="match status" value="3"/>
</dbReference>
<evidence type="ECO:0000256" key="4">
    <source>
        <dbReference type="SAM" id="MobiDB-lite"/>
    </source>
</evidence>
<feature type="repeat" description="ANK" evidence="3">
    <location>
        <begin position="1157"/>
        <end position="1189"/>
    </location>
</feature>
<dbReference type="PANTHER" id="PTHR24198:SF165">
    <property type="entry name" value="ANKYRIN REPEAT-CONTAINING PROTEIN-RELATED"/>
    <property type="match status" value="1"/>
</dbReference>
<dbReference type="PANTHER" id="PTHR24198">
    <property type="entry name" value="ANKYRIN REPEAT AND PROTEIN KINASE DOMAIN-CONTAINING PROTEIN"/>
    <property type="match status" value="1"/>
</dbReference>
<dbReference type="Gene3D" id="1.25.40.20">
    <property type="entry name" value="Ankyrin repeat-containing domain"/>
    <property type="match status" value="5"/>
</dbReference>
<name>G9EPX2_9GAMM</name>
<dbReference type="SMART" id="SM00248">
    <property type="entry name" value="ANK"/>
    <property type="match status" value="23"/>
</dbReference>
<feature type="repeat" description="ANK" evidence="3">
    <location>
        <begin position="442"/>
        <end position="474"/>
    </location>
</feature>
<feature type="repeat" description="ANK" evidence="3">
    <location>
        <begin position="373"/>
        <end position="405"/>
    </location>
</feature>
<dbReference type="RefSeq" id="WP_006871227.1">
    <property type="nucleotide sequence ID" value="NZ_JH413827.1"/>
</dbReference>
<sequence length="1444" mass="159709">MNTDVATLFSSEKATVIDKIKQEVQKLFGAEADKELEERIAQYERLEEVTTEAFCTASFKEATRILALVYANESERLDGHLIPLLHFTDTLLSHKKIAEQSMAKQYTHALTVFTGAELASKTGDNFQIIGGCGMDLPNLNAEPLPYGERFAQALSQAFKGKNQEKSRFNHAGQSYIAYQLPIRDFDYITENTNNLEGVAGHGITNIALQAIDSLNEDPVLVSKVRKEALETRVDDSHATFMHYSATALRPEYFAELIKIGEIESLRFADNFGNLPLHMAAQAGNVDAVALMLARAPELVDAANKRDLTPLMLAVQHGKQAVMEKLHQAGANFNHCLPNGLFPLYMAAQKNFTPLALWMLKQVPQLDVNKTLDSKMTTLHLAIQSGEAVLANELVKHGAHCDVPRKSDGFTALHCAAQQGEVDLITSMLAVNSSLSVNLALESKKTPLHLAAEAGQFETVKLLVGKGALVDALTLQSETPLMLAIQAGRVELAKWLAERVAIDLVNQQQQTASQLALQYAMPEVSDILVRRGENLHLNDKKGRSYLYFLVRNGEYQRVKQLLKKGENFDKRFDSNSLTVIAAQYGHFMIVYALQENGIPYKTTTSLKLLDYAVMANEIGFLRDKLNEDDDLVALTLKAIESGALQCLSYLLKQLSAKELQEINLLNVAIATNDEKICALLLKSCKDINLNQSLDAEGNGPLHIAIKNGAHRILPMLKESGCFFAKANVKKQTAYHLAVLQEDADLLKRLFKLSHPREWPRDLWSMNNPKPTTAIAKVLTKYEIRLPKNAKPGLTASSSTTDAEKKPSTTLLPNPLLSKNDRKVMKKFKQCLQRLQFDKALSLFKKEKILRELFKSPKGGSLLQHIFANIHDMASLQAEFEGSCLSLSHIDKPLEQLLTALRQAGINPALYKAKDNVLLAITRAVDDETACYRFDLLAKFFPESIAPLVVEEVSKEGSLMHIMTVKSYYALFEKMDVICRQAKISQYNGLQEAVKANQYELVKQLLRHYSVNSVNHKGQTPLMFAAASGNVMLINLLLEQGAKVDHVDLQGNGVLHYTLEKPSEAAALTLLPLMKKPNQANRFGLSPMMLAAAKESLPILRFLCESGQSIQGVDEQGRNALHYAAIKGKVKSIQYLVKQGFNLDQPESPEKPNKLARSLRRTPLHLAALHAQEEAVLLLLQLNADPKLEDKRGFSLSEYAVCSKNREMMDLVKLLPFYHSKERNTTLLHAAVSQNNIDVLSELILDDINLNALDKNGRSALHIASISGAGDALNWLLKGGDLVLDCVDQLGKAPIHYAAQFGHVQLIELLAKAGAKVDQLSDKKLSALDLACAEGHCGAVVALLKQGANFTRVNSERLTPAQTALLKGHFSIVNVLLKAGDKSTSLGAFSHLPREEQQQLSTAVEQYAKQYPRVKEGLVQYGFYKQALKNRQQVVAPNPSNANVLQ</sequence>
<keyword evidence="1" id="KW-0677">Repeat</keyword>
<feature type="repeat" description="ANK" evidence="3">
    <location>
        <begin position="1015"/>
        <end position="1047"/>
    </location>
</feature>
<dbReference type="OrthoDB" id="5648496at2"/>
<feature type="region of interest" description="Disordered" evidence="4">
    <location>
        <begin position="789"/>
        <end position="814"/>
    </location>
</feature>
<dbReference type="STRING" id="658187.LDG_7313"/>
<dbReference type="eggNOG" id="COG0666">
    <property type="taxonomic scope" value="Bacteria"/>
</dbReference>
<evidence type="ECO:0000256" key="2">
    <source>
        <dbReference type="ARBA" id="ARBA00023043"/>
    </source>
</evidence>
<evidence type="ECO:0000256" key="3">
    <source>
        <dbReference type="PROSITE-ProRule" id="PRU00023"/>
    </source>
</evidence>
<feature type="repeat" description="ANK" evidence="3">
    <location>
        <begin position="271"/>
        <end position="304"/>
    </location>
</feature>
<evidence type="ECO:0000256" key="1">
    <source>
        <dbReference type="ARBA" id="ARBA00022737"/>
    </source>
</evidence>
<feature type="repeat" description="ANK" evidence="3">
    <location>
        <begin position="1221"/>
        <end position="1253"/>
    </location>
</feature>
<evidence type="ECO:0000313" key="5">
    <source>
        <dbReference type="EMBL" id="EHL30674.1"/>
    </source>
</evidence>
<keyword evidence="6" id="KW-1185">Reference proteome</keyword>
<gene>
    <name evidence="5" type="ORF">LDG_7313</name>
</gene>
<proteinExistence type="predicted"/>
<dbReference type="InterPro" id="IPR036770">
    <property type="entry name" value="Ankyrin_rpt-contain_sf"/>
</dbReference>
<organism evidence="5 6">
    <name type="scientific">Legionella drancourtii LLAP12</name>
    <dbReference type="NCBI Taxonomy" id="658187"/>
    <lineage>
        <taxon>Bacteria</taxon>
        <taxon>Pseudomonadati</taxon>
        <taxon>Pseudomonadota</taxon>
        <taxon>Gammaproteobacteria</taxon>
        <taxon>Legionellales</taxon>
        <taxon>Legionellaceae</taxon>
        <taxon>Legionella</taxon>
    </lineage>
</organism>
<dbReference type="PROSITE" id="PS50297">
    <property type="entry name" value="ANK_REP_REGION"/>
    <property type="match status" value="8"/>
</dbReference>
<keyword evidence="2 3" id="KW-0040">ANK repeat</keyword>
<feature type="repeat" description="ANK" evidence="3">
    <location>
        <begin position="1081"/>
        <end position="1113"/>
    </location>
</feature>
<evidence type="ECO:0000313" key="6">
    <source>
        <dbReference type="Proteomes" id="UP000002770"/>
    </source>
</evidence>
<feature type="repeat" description="ANK" evidence="3">
    <location>
        <begin position="1288"/>
        <end position="1320"/>
    </location>
</feature>
<dbReference type="InParanoid" id="G9EPX2"/>
<dbReference type="PROSITE" id="PS50088">
    <property type="entry name" value="ANK_REPEAT"/>
    <property type="match status" value="11"/>
</dbReference>
<feature type="repeat" description="ANK" evidence="3">
    <location>
        <begin position="305"/>
        <end position="333"/>
    </location>
</feature>
<dbReference type="InterPro" id="IPR002110">
    <property type="entry name" value="Ankyrin_rpt"/>
</dbReference>
<dbReference type="Pfam" id="PF12796">
    <property type="entry name" value="Ank_2"/>
    <property type="match status" value="7"/>
</dbReference>